<reference evidence="3 4" key="1">
    <citation type="journal article" date="2011" name="Stand. Genomic Sci.">
        <title>Complete genome sequence of Parvibaculum lavamentivorans type strain (DS-1(T)).</title>
        <authorList>
            <person name="Schleheck D."/>
            <person name="Weiss M."/>
            <person name="Pitluck S."/>
            <person name="Bruce D."/>
            <person name="Land M.L."/>
            <person name="Han S."/>
            <person name="Saunders E."/>
            <person name="Tapia R."/>
            <person name="Detter C."/>
            <person name="Brettin T."/>
            <person name="Han J."/>
            <person name="Woyke T."/>
            <person name="Goodwin L."/>
            <person name="Pennacchio L."/>
            <person name="Nolan M."/>
            <person name="Cook A.M."/>
            <person name="Kjelleberg S."/>
            <person name="Thomas T."/>
        </authorList>
    </citation>
    <scope>NUCLEOTIDE SEQUENCE [LARGE SCALE GENOMIC DNA]</scope>
    <source>
        <strain evidence="4">DS-1 / DSM 13023 / NCIMB 13966</strain>
    </source>
</reference>
<dbReference type="InterPro" id="IPR012422">
    <property type="entry name" value="Cyt_c_oxidase_su4_bac-aa3"/>
</dbReference>
<dbReference type="InterPro" id="IPR036596">
    <property type="entry name" value="Cyt-C_aa3_sf"/>
</dbReference>
<keyword evidence="4" id="KW-1185">Reference proteome</keyword>
<dbReference type="AlphaFoldDB" id="A7HUT8"/>
<evidence type="ECO:0000313" key="4">
    <source>
        <dbReference type="Proteomes" id="UP000006377"/>
    </source>
</evidence>
<evidence type="ECO:0000256" key="1">
    <source>
        <dbReference type="SAM" id="Phobius"/>
    </source>
</evidence>
<dbReference type="Proteomes" id="UP000006377">
    <property type="component" value="Chromosome"/>
</dbReference>
<proteinExistence type="predicted"/>
<evidence type="ECO:0000313" key="3">
    <source>
        <dbReference type="EMBL" id="ABS63671.1"/>
    </source>
</evidence>
<dbReference type="HOGENOM" id="CLU_174805_2_0_5"/>
<dbReference type="KEGG" id="pla:Plav_2057"/>
<feature type="domain" description="Cytochrome c oxidase subunit IV bacterial aa3 type" evidence="2">
    <location>
        <begin position="9"/>
        <end position="46"/>
    </location>
</feature>
<keyword evidence="1" id="KW-1133">Transmembrane helix</keyword>
<dbReference type="SUPFAM" id="SSF81469">
    <property type="entry name" value="Bacterial aa3 type cytochrome c oxidase subunit IV"/>
    <property type="match status" value="1"/>
</dbReference>
<dbReference type="Pfam" id="PF07835">
    <property type="entry name" value="COX4_pro_2"/>
    <property type="match status" value="1"/>
</dbReference>
<sequence length="47" mass="5269">MAEKQDGWGEEMDVKLHLGTYDSFITASKWGTILVALLLVLMAIFLL</sequence>
<accession>A7HUT8</accession>
<dbReference type="STRING" id="402881.Plav_2057"/>
<gene>
    <name evidence="3" type="ordered locus">Plav_2057</name>
</gene>
<feature type="transmembrane region" description="Helical" evidence="1">
    <location>
        <begin position="27"/>
        <end position="46"/>
    </location>
</feature>
<name>A7HUT8_PARL1</name>
<dbReference type="EMBL" id="CP000774">
    <property type="protein sequence ID" value="ABS63671.1"/>
    <property type="molecule type" value="Genomic_DNA"/>
</dbReference>
<protein>
    <submittedName>
        <fullName evidence="3">Aa3 type cytochrome c oxidase subunit IV</fullName>
    </submittedName>
</protein>
<organism evidence="3 4">
    <name type="scientific">Parvibaculum lavamentivorans (strain DS-1 / DSM 13023 / NCIMB 13966)</name>
    <dbReference type="NCBI Taxonomy" id="402881"/>
    <lineage>
        <taxon>Bacteria</taxon>
        <taxon>Pseudomonadati</taxon>
        <taxon>Pseudomonadota</taxon>
        <taxon>Alphaproteobacteria</taxon>
        <taxon>Hyphomicrobiales</taxon>
        <taxon>Parvibaculaceae</taxon>
        <taxon>Parvibaculum</taxon>
    </lineage>
</organism>
<keyword evidence="1" id="KW-0812">Transmembrane</keyword>
<keyword evidence="1" id="KW-0472">Membrane</keyword>
<dbReference type="RefSeq" id="WP_012110975.1">
    <property type="nucleotide sequence ID" value="NC_009719.1"/>
</dbReference>
<evidence type="ECO:0000259" key="2">
    <source>
        <dbReference type="Pfam" id="PF07835"/>
    </source>
</evidence>
<dbReference type="Gene3D" id="1.20.5.160">
    <property type="entry name" value="Bacterial aa3 type cytochrome c oxidase subunit IV"/>
    <property type="match status" value="1"/>
</dbReference>